<dbReference type="GO" id="GO:0004130">
    <property type="term" value="F:cytochrome-c peroxidase activity"/>
    <property type="evidence" value="ECO:0007669"/>
    <property type="project" value="TreeGrafter"/>
</dbReference>
<dbReference type="GO" id="GO:0009055">
    <property type="term" value="F:electron transfer activity"/>
    <property type="evidence" value="ECO:0007669"/>
    <property type="project" value="InterPro"/>
</dbReference>
<dbReference type="PANTHER" id="PTHR30600">
    <property type="entry name" value="CYTOCHROME C PEROXIDASE-RELATED"/>
    <property type="match status" value="1"/>
</dbReference>
<dbReference type="PROSITE" id="PS51007">
    <property type="entry name" value="CYTC"/>
    <property type="match status" value="1"/>
</dbReference>
<accession>A0A6B3NF18</accession>
<evidence type="ECO:0000259" key="5">
    <source>
        <dbReference type="PROSITE" id="PS51007"/>
    </source>
</evidence>
<keyword evidence="3 4" id="KW-0408">Iron</keyword>
<dbReference type="SUPFAM" id="SSF46626">
    <property type="entry name" value="Cytochrome c"/>
    <property type="match status" value="1"/>
</dbReference>
<keyword evidence="2 4" id="KW-0479">Metal-binding</keyword>
<name>A0A6B3NF18_9CYAN</name>
<keyword evidence="1 4" id="KW-0349">Heme</keyword>
<dbReference type="InterPro" id="IPR051395">
    <property type="entry name" value="Cytochrome_c_Peroxidase/MauG"/>
</dbReference>
<evidence type="ECO:0000256" key="4">
    <source>
        <dbReference type="PROSITE-ProRule" id="PRU00433"/>
    </source>
</evidence>
<evidence type="ECO:0000313" key="6">
    <source>
        <dbReference type="EMBL" id="NER29525.1"/>
    </source>
</evidence>
<dbReference type="Gene3D" id="1.10.760.10">
    <property type="entry name" value="Cytochrome c-like domain"/>
    <property type="match status" value="1"/>
</dbReference>
<dbReference type="PANTHER" id="PTHR30600:SF4">
    <property type="entry name" value="CYTOCHROME C DOMAIN-CONTAINING PROTEIN"/>
    <property type="match status" value="1"/>
</dbReference>
<dbReference type="InterPro" id="IPR010538">
    <property type="entry name" value="DHOR"/>
</dbReference>
<proteinExistence type="predicted"/>
<comment type="caution">
    <text evidence="6">The sequence shown here is derived from an EMBL/GenBank/DDBJ whole genome shotgun (WGS) entry which is preliminary data.</text>
</comment>
<sequence length="477" mass="51992">MESFSRNLTQGKVFKYLTLLVLTAIFGIVLSTVLTQAQLSSKLQIPLAGGETTVFNRTSTAYEQPSANLDEKGIDEHADGDIAFEAVFVTPPARVNPGLGPLFNNASCAGCHIRNGRGLPEKGQLLVRVSNSSKAKLPDSTQPQTKASIYEYHPEASVSLGNAPPVAGLGTQIQDQGVYGHAPEATVEVQWHEQEGKYGDGTTYQLRSPIAKITLANGEPLSPEVMTSLRIPSPVFGLGLLEAIPEQTILDLADPEDQNQDGISGRPNQVWDVEKKAVVLGRFGWKLNNPNLLQQSASAYVNDMGVTNPMFPESNTSTDIDFPTLKDATIYVQTLAVPARTLLDDPKVQRGEKLFTEANCAACHISQLRTGKHEYQELVNQTIHPYTDMLLHDMGPGLADGRPDFKASGTEWRTQPLWGIGLAQTVLPYSGYLHDGRARTLEEAILWHSGEAEASQQVFKNMSQSDRSALVRFLNSL</sequence>
<dbReference type="GO" id="GO:0020037">
    <property type="term" value="F:heme binding"/>
    <property type="evidence" value="ECO:0007669"/>
    <property type="project" value="InterPro"/>
</dbReference>
<dbReference type="PIRSF" id="PIRSF028099">
    <property type="entry name" value="DUF1111"/>
    <property type="match status" value="1"/>
</dbReference>
<evidence type="ECO:0000256" key="1">
    <source>
        <dbReference type="ARBA" id="ARBA00022617"/>
    </source>
</evidence>
<evidence type="ECO:0000256" key="2">
    <source>
        <dbReference type="ARBA" id="ARBA00022723"/>
    </source>
</evidence>
<dbReference type="AlphaFoldDB" id="A0A6B3NF18"/>
<feature type="domain" description="Cytochrome c" evidence="5">
    <location>
        <begin position="346"/>
        <end position="477"/>
    </location>
</feature>
<dbReference type="Pfam" id="PF06537">
    <property type="entry name" value="DHOR"/>
    <property type="match status" value="2"/>
</dbReference>
<dbReference type="EMBL" id="JAAHFQ010000382">
    <property type="protein sequence ID" value="NER29525.1"/>
    <property type="molecule type" value="Genomic_DNA"/>
</dbReference>
<protein>
    <submittedName>
        <fullName evidence="6">C-type cytochrome</fullName>
    </submittedName>
</protein>
<dbReference type="GO" id="GO:0046872">
    <property type="term" value="F:metal ion binding"/>
    <property type="evidence" value="ECO:0007669"/>
    <property type="project" value="UniProtKB-KW"/>
</dbReference>
<dbReference type="InterPro" id="IPR036909">
    <property type="entry name" value="Cyt_c-like_dom_sf"/>
</dbReference>
<reference evidence="6" key="1">
    <citation type="submission" date="2019-11" db="EMBL/GenBank/DDBJ databases">
        <title>Genomic insights into an expanded diversity of filamentous marine cyanobacteria reveals the extraordinary biosynthetic potential of Moorea and Okeania.</title>
        <authorList>
            <person name="Ferreira Leao T."/>
            <person name="Wang M."/>
            <person name="Moss N."/>
            <person name="Da Silva R."/>
            <person name="Sanders J."/>
            <person name="Nurk S."/>
            <person name="Gurevich A."/>
            <person name="Humphrey G."/>
            <person name="Reher R."/>
            <person name="Zhu Q."/>
            <person name="Belda-Ferre P."/>
            <person name="Glukhov E."/>
            <person name="Rex R."/>
            <person name="Dorrestein P.C."/>
            <person name="Knight R."/>
            <person name="Pevzner P."/>
            <person name="Gerwick W.H."/>
            <person name="Gerwick L."/>
        </authorList>
    </citation>
    <scope>NUCLEOTIDE SEQUENCE</scope>
    <source>
        <strain evidence="6">SIO1C4</strain>
    </source>
</reference>
<organism evidence="6">
    <name type="scientific">Symploca sp. SIO1C4</name>
    <dbReference type="NCBI Taxonomy" id="2607765"/>
    <lineage>
        <taxon>Bacteria</taxon>
        <taxon>Bacillati</taxon>
        <taxon>Cyanobacteriota</taxon>
        <taxon>Cyanophyceae</taxon>
        <taxon>Coleofasciculales</taxon>
        <taxon>Coleofasciculaceae</taxon>
        <taxon>Symploca</taxon>
    </lineage>
</organism>
<gene>
    <name evidence="6" type="ORF">F6J89_18340</name>
</gene>
<evidence type="ECO:0000256" key="3">
    <source>
        <dbReference type="ARBA" id="ARBA00023004"/>
    </source>
</evidence>
<dbReference type="InterPro" id="IPR009056">
    <property type="entry name" value="Cyt_c-like_dom"/>
</dbReference>